<dbReference type="AlphaFoldDB" id="A0A9D0YZG9"/>
<keyword evidence="4" id="KW-0479">Metal-binding</keyword>
<evidence type="ECO:0000313" key="10">
    <source>
        <dbReference type="EMBL" id="HIQ64261.1"/>
    </source>
</evidence>
<dbReference type="EMBL" id="DVFU01000021">
    <property type="protein sequence ID" value="HIQ64261.1"/>
    <property type="molecule type" value="Genomic_DNA"/>
</dbReference>
<dbReference type="CDD" id="cd07714">
    <property type="entry name" value="RNaseJ_MBL-fold"/>
    <property type="match status" value="1"/>
</dbReference>
<evidence type="ECO:0000256" key="3">
    <source>
        <dbReference type="ARBA" id="ARBA00022722"/>
    </source>
</evidence>
<dbReference type="NCBIfam" id="TIGR00649">
    <property type="entry name" value="MG423"/>
    <property type="match status" value="1"/>
</dbReference>
<organism evidence="10 11">
    <name type="scientific">Candidatus Faecenecus gallistercoris</name>
    <dbReference type="NCBI Taxonomy" id="2840793"/>
    <lineage>
        <taxon>Bacteria</taxon>
        <taxon>Bacillati</taxon>
        <taxon>Bacillota</taxon>
        <taxon>Bacillota incertae sedis</taxon>
        <taxon>Candidatus Faecenecus</taxon>
    </lineage>
</organism>
<dbReference type="SUPFAM" id="SSF56281">
    <property type="entry name" value="Metallo-hydrolase/oxidoreductase"/>
    <property type="match status" value="1"/>
</dbReference>
<keyword evidence="1" id="KW-0963">Cytoplasm</keyword>
<dbReference type="GO" id="GO:0046872">
    <property type="term" value="F:metal ion binding"/>
    <property type="evidence" value="ECO:0007669"/>
    <property type="project" value="UniProtKB-KW"/>
</dbReference>
<accession>A0A9D0YZG9</accession>
<reference evidence="10" key="2">
    <citation type="journal article" date="2021" name="PeerJ">
        <title>Extensive microbial diversity within the chicken gut microbiome revealed by metagenomics and culture.</title>
        <authorList>
            <person name="Gilroy R."/>
            <person name="Ravi A."/>
            <person name="Getino M."/>
            <person name="Pursley I."/>
            <person name="Horton D.L."/>
            <person name="Alikhan N.F."/>
            <person name="Baker D."/>
            <person name="Gharbi K."/>
            <person name="Hall N."/>
            <person name="Watson M."/>
            <person name="Adriaenssens E.M."/>
            <person name="Foster-Nyarko E."/>
            <person name="Jarju S."/>
            <person name="Secka A."/>
            <person name="Antonio M."/>
            <person name="Oren A."/>
            <person name="Chaudhuri R.R."/>
            <person name="La Ragione R."/>
            <person name="Hildebrand F."/>
            <person name="Pallen M.J."/>
        </authorList>
    </citation>
    <scope>NUCLEOTIDE SEQUENCE</scope>
    <source>
        <strain evidence="10">CHK165-10780</strain>
    </source>
</reference>
<evidence type="ECO:0000256" key="8">
    <source>
        <dbReference type="ARBA" id="ARBA00022884"/>
    </source>
</evidence>
<gene>
    <name evidence="10" type="ORF">IAC85_00820</name>
</gene>
<dbReference type="PANTHER" id="PTHR43694">
    <property type="entry name" value="RIBONUCLEASE J"/>
    <property type="match status" value="1"/>
</dbReference>
<evidence type="ECO:0000256" key="2">
    <source>
        <dbReference type="ARBA" id="ARBA00022552"/>
    </source>
</evidence>
<dbReference type="InterPro" id="IPR042173">
    <property type="entry name" value="RNase_J_2"/>
</dbReference>
<reference evidence="10" key="1">
    <citation type="submission" date="2020-10" db="EMBL/GenBank/DDBJ databases">
        <authorList>
            <person name="Gilroy R."/>
        </authorList>
    </citation>
    <scope>NUCLEOTIDE SEQUENCE</scope>
    <source>
        <strain evidence="10">CHK165-10780</strain>
    </source>
</reference>
<evidence type="ECO:0000256" key="1">
    <source>
        <dbReference type="ARBA" id="ARBA00022490"/>
    </source>
</evidence>
<dbReference type="Gene3D" id="3.40.50.10710">
    <property type="entry name" value="Metallo-hydrolase/oxidoreductase"/>
    <property type="match status" value="1"/>
</dbReference>
<dbReference type="InterPro" id="IPR001279">
    <property type="entry name" value="Metallo-B-lactamas"/>
</dbReference>
<proteinExistence type="predicted"/>
<dbReference type="InterPro" id="IPR004613">
    <property type="entry name" value="RNase_J"/>
</dbReference>
<dbReference type="PANTHER" id="PTHR43694:SF4">
    <property type="entry name" value="RIBONUCLEASE J 2"/>
    <property type="match status" value="1"/>
</dbReference>
<evidence type="ECO:0000259" key="9">
    <source>
        <dbReference type="SMART" id="SM00849"/>
    </source>
</evidence>
<dbReference type="GO" id="GO:0004527">
    <property type="term" value="F:exonuclease activity"/>
    <property type="evidence" value="ECO:0007669"/>
    <property type="project" value="UniProtKB-KW"/>
</dbReference>
<dbReference type="Gene3D" id="3.60.15.10">
    <property type="entry name" value="Ribonuclease Z/Hydroxyacylglutathione hydrolase-like"/>
    <property type="match status" value="1"/>
</dbReference>
<name>A0A9D0YZG9_9FIRM</name>
<evidence type="ECO:0000256" key="6">
    <source>
        <dbReference type="ARBA" id="ARBA00022833"/>
    </source>
</evidence>
<keyword evidence="5" id="KW-0378">Hydrolase</keyword>
<dbReference type="Proteomes" id="UP000886725">
    <property type="component" value="Unassembled WGS sequence"/>
</dbReference>
<dbReference type="SMART" id="SM00849">
    <property type="entry name" value="Lactamase_B"/>
    <property type="match status" value="1"/>
</dbReference>
<feature type="domain" description="Metallo-beta-lactamase" evidence="9">
    <location>
        <begin position="16"/>
        <end position="212"/>
    </location>
</feature>
<keyword evidence="3" id="KW-0540">Nuclease</keyword>
<evidence type="ECO:0000256" key="5">
    <source>
        <dbReference type="ARBA" id="ARBA00022801"/>
    </source>
</evidence>
<sequence length="551" mass="62460">MNKIKIFALGGLNENGKNMYVVSVNKDIFIFDAGLKHGTDNMLGVDYIIPDFTYLKQNEKRIRGIFLTHGHDENMGAVPDILESMPNIPVYGTRLTMEILKQDLEENHIRANHLHEIRPHNKIDFGHGLSIFPISVTHSIPDAVAYVLYTKDGAIVYTGDFVFDSTMMGSYKTDIGKLAYVGKQGVLCLLSESFYADKEGHTSPNNRVRSVIREVLRKSDDRIIATIFTAHIYRIQEIFNEVMKTKRNIVVMGKNLQDTINKCLDLGYLTFDRSRIGDLSNLNDKNVVVLISDGKEKPFANLDRIINGFDKYIKLKETDTIFITEPAYEGIEKRSAEIMDEIAMHNCDVVALSTKKHLLHHASREDLMLMINLMNPKYYFPVKGEYRKQYANAEVAESLGIPKENIILKQNGDIASFTNGVLDHSPEKMPVDEILIDGKSQGDIGELVLKDREMLGENGIVIISCTLDRATKQILAGPEVLTRGFIFVRDNLDLISETKEICLDIINQNIAADAHRIDYSQIKNEVRETLGKYYYKETECKPMIITVIQEV</sequence>
<dbReference type="Pfam" id="PF00753">
    <property type="entry name" value="Lactamase_B"/>
    <property type="match status" value="1"/>
</dbReference>
<protein>
    <submittedName>
        <fullName evidence="10">Ribonuclease J</fullName>
    </submittedName>
</protein>
<keyword evidence="6" id="KW-0862">Zinc</keyword>
<dbReference type="InterPro" id="IPR036866">
    <property type="entry name" value="RibonucZ/Hydroxyglut_hydro"/>
</dbReference>
<dbReference type="Pfam" id="PF07521">
    <property type="entry name" value="RMMBL"/>
    <property type="match status" value="1"/>
</dbReference>
<keyword evidence="8" id="KW-0694">RNA-binding</keyword>
<keyword evidence="2" id="KW-0698">rRNA processing</keyword>
<dbReference type="Pfam" id="PF17770">
    <property type="entry name" value="RNase_J_C"/>
    <property type="match status" value="1"/>
</dbReference>
<dbReference type="GO" id="GO:0003723">
    <property type="term" value="F:RNA binding"/>
    <property type="evidence" value="ECO:0007669"/>
    <property type="project" value="UniProtKB-KW"/>
</dbReference>
<evidence type="ECO:0000313" key="11">
    <source>
        <dbReference type="Proteomes" id="UP000886725"/>
    </source>
</evidence>
<keyword evidence="7" id="KW-0269">Exonuclease</keyword>
<dbReference type="InterPro" id="IPR011108">
    <property type="entry name" value="RMMBL"/>
</dbReference>
<evidence type="ECO:0000256" key="4">
    <source>
        <dbReference type="ARBA" id="ARBA00022723"/>
    </source>
</evidence>
<comment type="caution">
    <text evidence="10">The sequence shown here is derived from an EMBL/GenBank/DDBJ whole genome shotgun (WGS) entry which is preliminary data.</text>
</comment>
<dbReference type="Pfam" id="PF22505">
    <property type="entry name" value="RNase_J_b_CASP"/>
    <property type="match status" value="1"/>
</dbReference>
<dbReference type="InterPro" id="IPR055132">
    <property type="entry name" value="RNase_J_b_CASP"/>
</dbReference>
<dbReference type="GO" id="GO:0006364">
    <property type="term" value="P:rRNA processing"/>
    <property type="evidence" value="ECO:0007669"/>
    <property type="project" value="UniProtKB-KW"/>
</dbReference>
<dbReference type="Gene3D" id="3.10.20.580">
    <property type="match status" value="1"/>
</dbReference>
<dbReference type="InterPro" id="IPR041636">
    <property type="entry name" value="RNase_J_C"/>
</dbReference>
<evidence type="ECO:0000256" key="7">
    <source>
        <dbReference type="ARBA" id="ARBA00022839"/>
    </source>
</evidence>